<evidence type="ECO:0000259" key="7">
    <source>
        <dbReference type="Pfam" id="PF17390"/>
    </source>
</evidence>
<feature type="domain" description="Bacterial alpha-L-rhamnosidase N-terminal" evidence="5">
    <location>
        <begin position="149"/>
        <end position="341"/>
    </location>
</feature>
<dbReference type="Proteomes" id="UP000261166">
    <property type="component" value="Unassembled WGS sequence"/>
</dbReference>
<dbReference type="Gene3D" id="2.60.120.260">
    <property type="entry name" value="Galactose-binding domain-like"/>
    <property type="match status" value="2"/>
</dbReference>
<dbReference type="Pfam" id="PF05592">
    <property type="entry name" value="Bac_rhamnosid"/>
    <property type="match status" value="1"/>
</dbReference>
<dbReference type="InterPro" id="IPR035398">
    <property type="entry name" value="Bac_rhamnosid_C"/>
</dbReference>
<feature type="domain" description="Alpha-L-rhamnosidase concanavalin-like" evidence="4">
    <location>
        <begin position="351"/>
        <end position="461"/>
    </location>
</feature>
<dbReference type="AlphaFoldDB" id="A0A3E3I930"/>
<accession>A0A3E3I930</accession>
<evidence type="ECO:0000256" key="3">
    <source>
        <dbReference type="ARBA" id="ARBA00022801"/>
    </source>
</evidence>
<dbReference type="InterPro" id="IPR013783">
    <property type="entry name" value="Ig-like_fold"/>
</dbReference>
<comment type="catalytic activity">
    <reaction evidence="1">
        <text>Hydrolysis of terminal non-reducing alpha-L-rhamnose residues in alpha-L-rhamnosides.</text>
        <dbReference type="EC" id="3.2.1.40"/>
    </reaction>
</comment>
<dbReference type="InterPro" id="IPR013737">
    <property type="entry name" value="Bac_rhamnosid_N"/>
</dbReference>
<dbReference type="Gene3D" id="2.60.420.10">
    <property type="entry name" value="Maltose phosphorylase, domain 3"/>
    <property type="match status" value="1"/>
</dbReference>
<dbReference type="InterPro" id="IPR008902">
    <property type="entry name" value="Rhamnosid_concanavalin"/>
</dbReference>
<dbReference type="Pfam" id="PF08531">
    <property type="entry name" value="Bac_rhamnosid_N"/>
    <property type="match status" value="1"/>
</dbReference>
<feature type="domain" description="Alpha-L-rhamnosidase C-terminal" evidence="7">
    <location>
        <begin position="835"/>
        <end position="903"/>
    </location>
</feature>
<dbReference type="InterPro" id="IPR035396">
    <property type="entry name" value="Bac_rhamnosid6H"/>
</dbReference>
<dbReference type="PANTHER" id="PTHR33307">
    <property type="entry name" value="ALPHA-RHAMNOSIDASE (EUROFUNG)"/>
    <property type="match status" value="1"/>
</dbReference>
<organism evidence="8 10">
    <name type="scientific">Eisenbergiella massiliensis</name>
    <dbReference type="NCBI Taxonomy" id="1720294"/>
    <lineage>
        <taxon>Bacteria</taxon>
        <taxon>Bacillati</taxon>
        <taxon>Bacillota</taxon>
        <taxon>Clostridia</taxon>
        <taxon>Lachnospirales</taxon>
        <taxon>Lachnospiraceae</taxon>
        <taxon>Eisenbergiella</taxon>
    </lineage>
</organism>
<dbReference type="PANTHER" id="PTHR33307:SF11">
    <property type="entry name" value="ALPHA-L-RHAMNOSIDASE"/>
    <property type="match status" value="1"/>
</dbReference>
<feature type="domain" description="Alpha-L-rhamnosidase six-hairpin glycosidase" evidence="6">
    <location>
        <begin position="467"/>
        <end position="832"/>
    </location>
</feature>
<dbReference type="SUPFAM" id="SSF48208">
    <property type="entry name" value="Six-hairpin glycosidases"/>
    <property type="match status" value="1"/>
</dbReference>
<dbReference type="Pfam" id="PF17390">
    <property type="entry name" value="Bac_rhamnosid_C"/>
    <property type="match status" value="1"/>
</dbReference>
<dbReference type="Proteomes" id="UP000260812">
    <property type="component" value="Unassembled WGS sequence"/>
</dbReference>
<evidence type="ECO:0000313" key="11">
    <source>
        <dbReference type="Proteomes" id="UP000261166"/>
    </source>
</evidence>
<keyword evidence="3" id="KW-0378">Hydrolase</keyword>
<dbReference type="RefSeq" id="WP_117530773.1">
    <property type="nucleotide sequence ID" value="NZ_QVLU01000008.1"/>
</dbReference>
<comment type="caution">
    <text evidence="8">The sequence shown here is derived from an EMBL/GenBank/DDBJ whole genome shotgun (WGS) entry which is preliminary data.</text>
</comment>
<name>A0A3E3I930_9FIRM</name>
<evidence type="ECO:0000259" key="5">
    <source>
        <dbReference type="Pfam" id="PF08531"/>
    </source>
</evidence>
<protein>
    <recommendedName>
        <fullName evidence="2">alpha-L-rhamnosidase</fullName>
        <ecNumber evidence="2">3.2.1.40</ecNumber>
    </recommendedName>
</protein>
<evidence type="ECO:0000256" key="1">
    <source>
        <dbReference type="ARBA" id="ARBA00001445"/>
    </source>
</evidence>
<dbReference type="Gene3D" id="2.60.40.10">
    <property type="entry name" value="Immunoglobulins"/>
    <property type="match status" value="1"/>
</dbReference>
<dbReference type="InterPro" id="IPR012341">
    <property type="entry name" value="6hp_glycosidase-like_sf"/>
</dbReference>
<dbReference type="InterPro" id="IPR016007">
    <property type="entry name" value="Alpha_rhamnosid"/>
</dbReference>
<evidence type="ECO:0000256" key="2">
    <source>
        <dbReference type="ARBA" id="ARBA00012652"/>
    </source>
</evidence>
<reference evidence="8 11" key="1">
    <citation type="submission" date="2018-08" db="EMBL/GenBank/DDBJ databases">
        <title>A genome reference for cultivated species of the human gut microbiota.</title>
        <authorList>
            <person name="Zou Y."/>
            <person name="Xue W."/>
            <person name="Luo G."/>
        </authorList>
    </citation>
    <scope>NUCLEOTIDE SEQUENCE [LARGE SCALE GENOMIC DNA]</scope>
    <source>
        <strain evidence="9 11">AF26-4BH</strain>
        <strain evidence="8">TF05-5AC</strain>
    </source>
</reference>
<dbReference type="GeneID" id="97986494"/>
<gene>
    <name evidence="9" type="ORF">DWY69_10465</name>
    <name evidence="8" type="ORF">DXC51_06270</name>
</gene>
<evidence type="ECO:0000313" key="10">
    <source>
        <dbReference type="Proteomes" id="UP000260812"/>
    </source>
</evidence>
<dbReference type="Pfam" id="PF25788">
    <property type="entry name" value="Ig_Rha78A_N"/>
    <property type="match status" value="1"/>
</dbReference>
<dbReference type="GO" id="GO:0005975">
    <property type="term" value="P:carbohydrate metabolic process"/>
    <property type="evidence" value="ECO:0007669"/>
    <property type="project" value="InterPro"/>
</dbReference>
<sequence length="938" mass="105220">MKLTRLLTQNLDNPIGLGCTKPCFCYTLQSEERGSRQTACQILAASSPELLEEGRADLWDSGKMQEERNYAIPYEGAPLVSRQEVFWKARVWDEKGNVSPWSGPASFEMGLLEEKDWKAAWIGQGDDFTGDKSAAPAIVGRFTVKARGRVKKARLYISGLGLFTAGVNGKPLSENLFEPGESEFNRRVYYVTYDILPFLQEGENAVGVVLGNGQYVNFAVDPVMKKGDGTLSEKHRYQKDDTIFLKDGICGNKKLLAQVELTMEDGAVVIAAASSEAWKTGESPVTFQNWYGGEDYDGVKALQMKGWDTPEAELKGWGNAAVMEPPKGKLAAREFLPIRIWERWTAASVVRLPDGNWLVDMGKNSAGFVCLRLENTRPFAGQKIELYPGEVLKADGSGVDQASCTQSCDTLYQCRVMDSYVVAGTGSEQWHPHFCYHGFQYVEVAGFPGIPTVENFEGCAVRLMNEKHSDFETDQEILNAVNRMTDRSIESNMMCSFTDCPQIEKLGWLETTQLMFSSMAAGYDIRSWIPKIMDDMQDAQVTEELLGEAPMKNDPESYPGFAVDRFDNRETEEAGFVPGIAPEYFRIGRLFKDPNWGGACVMTPWYYYMEYGDEGILRKNFGMMRGYVDHLERQSVNGVLKGYAHMGEWGQLNEETPTTLVATCAFYLQAVTLSRIAGILEETKLQERYRNLAERIRSGFYEDGECWRPEEESYGNGSQASFGCALFSGIVPQEKEEAALRGLMAAVTARGDHLSSGEVGLKQVFHALASRGENDTVYRMVMNPTAPSYRHHVDQGLTTLPEFWNYTELWNGLGRSRNHAMMGHVKEWLCRFVLGITPVEPGYGRVRIRPWLNEEISRVKGSVFTVRGKVKVECSRRDGQVLMVTVIPVGAKAEVFVPFEEGKRCFLDGEEFHDFVKTGDGYIRIDGVPSGRYEWSVR</sequence>
<evidence type="ECO:0000313" key="8">
    <source>
        <dbReference type="EMBL" id="RGE63552.1"/>
    </source>
</evidence>
<dbReference type="EC" id="3.2.1.40" evidence="2"/>
<proteinExistence type="predicted"/>
<dbReference type="Pfam" id="PF17389">
    <property type="entry name" value="Bac_rhamnosid6H"/>
    <property type="match status" value="1"/>
</dbReference>
<dbReference type="InterPro" id="IPR008928">
    <property type="entry name" value="6-hairpin_glycosidase_sf"/>
</dbReference>
<dbReference type="GO" id="GO:0030596">
    <property type="term" value="F:alpha-L-rhamnosidase activity"/>
    <property type="evidence" value="ECO:0007669"/>
    <property type="project" value="UniProtKB-EC"/>
</dbReference>
<keyword evidence="10" id="KW-1185">Reference proteome</keyword>
<evidence type="ECO:0000259" key="4">
    <source>
        <dbReference type="Pfam" id="PF05592"/>
    </source>
</evidence>
<dbReference type="OrthoDB" id="9761045at2"/>
<dbReference type="EMBL" id="QVLV01000003">
    <property type="protein sequence ID" value="RGE63552.1"/>
    <property type="molecule type" value="Genomic_DNA"/>
</dbReference>
<dbReference type="EMBL" id="QVLU01000008">
    <property type="protein sequence ID" value="RGE71893.1"/>
    <property type="molecule type" value="Genomic_DNA"/>
</dbReference>
<evidence type="ECO:0000259" key="6">
    <source>
        <dbReference type="Pfam" id="PF17389"/>
    </source>
</evidence>
<dbReference type="Gene3D" id="1.50.10.10">
    <property type="match status" value="1"/>
</dbReference>
<evidence type="ECO:0000313" key="9">
    <source>
        <dbReference type="EMBL" id="RGE71893.1"/>
    </source>
</evidence>
<dbReference type="PIRSF" id="PIRSF010631">
    <property type="entry name" value="A-rhamnsds"/>
    <property type="match status" value="1"/>
</dbReference>